<keyword evidence="7" id="KW-0520">NAD</keyword>
<proteinExistence type="inferred from homology"/>
<dbReference type="InterPro" id="IPR035587">
    <property type="entry name" value="DUS-like_FMN-bd"/>
</dbReference>
<comment type="cofactor">
    <cofactor evidence="1">
        <name>FMN</name>
        <dbReference type="ChEBI" id="CHEBI:58210"/>
    </cofactor>
</comment>
<evidence type="ECO:0000256" key="2">
    <source>
        <dbReference type="ARBA" id="ARBA00022630"/>
    </source>
</evidence>
<evidence type="ECO:0000256" key="10">
    <source>
        <dbReference type="ARBA" id="ARBA00047287"/>
    </source>
</evidence>
<keyword evidence="5" id="KW-0521">NADP</keyword>
<reference evidence="15" key="1">
    <citation type="submission" date="2022-12" db="EMBL/GenBank/DDBJ databases">
        <title>Genome assemblies of Blomia tropicalis.</title>
        <authorList>
            <person name="Cui Y."/>
        </authorList>
    </citation>
    <scope>NUCLEOTIDE SEQUENCE</scope>
    <source>
        <tissue evidence="15">Adult mites</tissue>
    </source>
</reference>
<keyword evidence="6" id="KW-0560">Oxidoreductase</keyword>
<gene>
    <name evidence="15" type="ORF">RDWZM_000456</name>
</gene>
<evidence type="ECO:0000256" key="12">
    <source>
        <dbReference type="ARBA" id="ARBA00048934"/>
    </source>
</evidence>
<protein>
    <recommendedName>
        <fullName evidence="9">tRNA-dihydrouridine(16/17) synthase [NAD(P)(+)]</fullName>
        <ecNumber evidence="9">1.3.1.88</ecNumber>
    </recommendedName>
</protein>
<dbReference type="PANTHER" id="PTHR11082:SF5">
    <property type="entry name" value="TRNA-DIHYDROURIDINE(16_17) SYNTHASE [NAD(P)(+)]-LIKE"/>
    <property type="match status" value="1"/>
</dbReference>
<evidence type="ECO:0000313" key="15">
    <source>
        <dbReference type="EMBL" id="KAJ6221911.1"/>
    </source>
</evidence>
<keyword evidence="2" id="KW-0285">Flavoprotein</keyword>
<dbReference type="CDD" id="cd02801">
    <property type="entry name" value="DUS_like_FMN"/>
    <property type="match status" value="1"/>
</dbReference>
<comment type="catalytic activity">
    <reaction evidence="10">
        <text>5,6-dihydrouridine(17) in tRNA + NAD(+) = uridine(17) in tRNA + NADH + H(+)</text>
        <dbReference type="Rhea" id="RHEA:53372"/>
        <dbReference type="Rhea" id="RHEA-COMP:13541"/>
        <dbReference type="Rhea" id="RHEA-COMP:13542"/>
        <dbReference type="ChEBI" id="CHEBI:15378"/>
        <dbReference type="ChEBI" id="CHEBI:57540"/>
        <dbReference type="ChEBI" id="CHEBI:57945"/>
        <dbReference type="ChEBI" id="CHEBI:65315"/>
        <dbReference type="ChEBI" id="CHEBI:74443"/>
        <dbReference type="EC" id="1.3.1.88"/>
    </reaction>
    <physiologicalReaction direction="right-to-left" evidence="10">
        <dbReference type="Rhea" id="RHEA:53374"/>
    </physiologicalReaction>
</comment>
<dbReference type="AlphaFoldDB" id="A0A9Q0M9M3"/>
<sequence>MDLNLENNKINNDEINMVSTIPSTINYEPTFWRDILQSSRYILAPMVDQSELAFRLYVRQHGVQCTYSPMFNAGLFVKDHKYRRECLQVLPELDKPMIIQFCANKPETFLEAAKIAEPFCEAIDLNLGCPQIIAKRGHYGAFLQDEWELIYEMVNQTSKAITKPVTCKIRVFEDKEKTIRYAKMIEQAGASLIGVHGRYREQKGPVTGLASWDHIKAVKEALSIPVFANGNIQSYKDVHQCLNQLKVDGVMSAEGILHNPTIFTGKAITIWDAMRGYLKIAQIHTPQFSYIRGHVFKFLHHCLLLEEHEQLRRIVGKTHSIDHMIDVANKLEQRYQNEYEQYVLEHPEIKNDKLEAPLPDTLPIYFCKPYYRPPPTQLNSKIEGSTNQVPEGNKQQLEKVKGFDSNTKLSKRQRKKLEKFVARKRQKNDVEIDELGKEIDLNQYELPVKRKIELCVQCPNPRGVKCEFDFCKTCCRIKTHEEVLDCLAHRFDVKSRQMKIVSQTNAVTN</sequence>
<evidence type="ECO:0000256" key="8">
    <source>
        <dbReference type="ARBA" id="ARBA00038313"/>
    </source>
</evidence>
<dbReference type="GO" id="GO:0017150">
    <property type="term" value="F:tRNA dihydrouridine synthase activity"/>
    <property type="evidence" value="ECO:0007669"/>
    <property type="project" value="InterPro"/>
</dbReference>
<name>A0A9Q0M9M3_BLOTA</name>
<evidence type="ECO:0000313" key="16">
    <source>
        <dbReference type="Proteomes" id="UP001142055"/>
    </source>
</evidence>
<comment type="catalytic activity">
    <reaction evidence="13">
        <text>5,6-dihydrouridine(17) in tRNA + NADP(+) = uridine(17) in tRNA + NADPH + H(+)</text>
        <dbReference type="Rhea" id="RHEA:53368"/>
        <dbReference type="Rhea" id="RHEA-COMP:13541"/>
        <dbReference type="Rhea" id="RHEA-COMP:13542"/>
        <dbReference type="ChEBI" id="CHEBI:15378"/>
        <dbReference type="ChEBI" id="CHEBI:57783"/>
        <dbReference type="ChEBI" id="CHEBI:58349"/>
        <dbReference type="ChEBI" id="CHEBI:65315"/>
        <dbReference type="ChEBI" id="CHEBI:74443"/>
        <dbReference type="EC" id="1.3.1.88"/>
    </reaction>
    <physiologicalReaction direction="right-to-left" evidence="13">
        <dbReference type="Rhea" id="RHEA:53370"/>
    </physiologicalReaction>
</comment>
<evidence type="ECO:0000259" key="14">
    <source>
        <dbReference type="Pfam" id="PF01207"/>
    </source>
</evidence>
<organism evidence="15 16">
    <name type="scientific">Blomia tropicalis</name>
    <name type="common">Mite</name>
    <dbReference type="NCBI Taxonomy" id="40697"/>
    <lineage>
        <taxon>Eukaryota</taxon>
        <taxon>Metazoa</taxon>
        <taxon>Ecdysozoa</taxon>
        <taxon>Arthropoda</taxon>
        <taxon>Chelicerata</taxon>
        <taxon>Arachnida</taxon>
        <taxon>Acari</taxon>
        <taxon>Acariformes</taxon>
        <taxon>Sarcoptiformes</taxon>
        <taxon>Astigmata</taxon>
        <taxon>Glycyphagoidea</taxon>
        <taxon>Echimyopodidae</taxon>
        <taxon>Blomia</taxon>
    </lineage>
</organism>
<comment type="catalytic activity">
    <reaction evidence="12">
        <text>5,6-dihydrouridine(16) in tRNA + NAD(+) = uridine(16) in tRNA + NADH + H(+)</text>
        <dbReference type="Rhea" id="RHEA:53380"/>
        <dbReference type="Rhea" id="RHEA-COMP:13543"/>
        <dbReference type="Rhea" id="RHEA-COMP:13544"/>
        <dbReference type="ChEBI" id="CHEBI:15378"/>
        <dbReference type="ChEBI" id="CHEBI:57540"/>
        <dbReference type="ChEBI" id="CHEBI:57945"/>
        <dbReference type="ChEBI" id="CHEBI:65315"/>
        <dbReference type="ChEBI" id="CHEBI:74443"/>
        <dbReference type="EC" id="1.3.1.88"/>
    </reaction>
    <physiologicalReaction direction="right-to-left" evidence="12">
        <dbReference type="Rhea" id="RHEA:53382"/>
    </physiologicalReaction>
</comment>
<evidence type="ECO:0000256" key="6">
    <source>
        <dbReference type="ARBA" id="ARBA00023002"/>
    </source>
</evidence>
<evidence type="ECO:0000256" key="11">
    <source>
        <dbReference type="ARBA" id="ARBA00047652"/>
    </source>
</evidence>
<dbReference type="GO" id="GO:0050660">
    <property type="term" value="F:flavin adenine dinucleotide binding"/>
    <property type="evidence" value="ECO:0007669"/>
    <property type="project" value="InterPro"/>
</dbReference>
<comment type="caution">
    <text evidence="15">The sequence shown here is derived from an EMBL/GenBank/DDBJ whole genome shotgun (WGS) entry which is preliminary data.</text>
</comment>
<dbReference type="InterPro" id="IPR018517">
    <property type="entry name" value="tRNA_hU_synthase_CS"/>
</dbReference>
<keyword evidence="3" id="KW-0288">FMN</keyword>
<dbReference type="SUPFAM" id="SSF51395">
    <property type="entry name" value="FMN-linked oxidoreductases"/>
    <property type="match status" value="1"/>
</dbReference>
<feature type="domain" description="DUS-like FMN-binding" evidence="14">
    <location>
        <begin position="42"/>
        <end position="330"/>
    </location>
</feature>
<evidence type="ECO:0000256" key="1">
    <source>
        <dbReference type="ARBA" id="ARBA00001917"/>
    </source>
</evidence>
<evidence type="ECO:0000256" key="7">
    <source>
        <dbReference type="ARBA" id="ARBA00023027"/>
    </source>
</evidence>
<keyword evidence="4" id="KW-0819">tRNA processing</keyword>
<evidence type="ECO:0000256" key="9">
    <source>
        <dbReference type="ARBA" id="ARBA00038890"/>
    </source>
</evidence>
<dbReference type="InterPro" id="IPR013785">
    <property type="entry name" value="Aldolase_TIM"/>
</dbReference>
<evidence type="ECO:0000256" key="3">
    <source>
        <dbReference type="ARBA" id="ARBA00022643"/>
    </source>
</evidence>
<accession>A0A9Q0M9M3</accession>
<keyword evidence="16" id="KW-1185">Reference proteome</keyword>
<dbReference type="EC" id="1.3.1.88" evidence="9"/>
<dbReference type="OMA" id="ISPPVWQ"/>
<evidence type="ECO:0000256" key="5">
    <source>
        <dbReference type="ARBA" id="ARBA00022857"/>
    </source>
</evidence>
<dbReference type="Pfam" id="PF01207">
    <property type="entry name" value="Dus"/>
    <property type="match status" value="1"/>
</dbReference>
<dbReference type="EMBL" id="JAPWDV010000001">
    <property type="protein sequence ID" value="KAJ6221911.1"/>
    <property type="molecule type" value="Genomic_DNA"/>
</dbReference>
<dbReference type="PANTHER" id="PTHR11082">
    <property type="entry name" value="TRNA-DIHYDROURIDINE SYNTHASE"/>
    <property type="match status" value="1"/>
</dbReference>
<comment type="similarity">
    <text evidence="8">Belongs to the Dus family. Dus1 subfamily.</text>
</comment>
<evidence type="ECO:0000256" key="4">
    <source>
        <dbReference type="ARBA" id="ARBA00022694"/>
    </source>
</evidence>
<evidence type="ECO:0000256" key="13">
    <source>
        <dbReference type="ARBA" id="ARBA00049467"/>
    </source>
</evidence>
<dbReference type="PROSITE" id="PS01136">
    <property type="entry name" value="UPF0034"/>
    <property type="match status" value="1"/>
</dbReference>
<comment type="catalytic activity">
    <reaction evidence="11">
        <text>5,6-dihydrouridine(16) in tRNA + NADP(+) = uridine(16) in tRNA + NADPH + H(+)</text>
        <dbReference type="Rhea" id="RHEA:53376"/>
        <dbReference type="Rhea" id="RHEA-COMP:13543"/>
        <dbReference type="Rhea" id="RHEA-COMP:13544"/>
        <dbReference type="ChEBI" id="CHEBI:15378"/>
        <dbReference type="ChEBI" id="CHEBI:57783"/>
        <dbReference type="ChEBI" id="CHEBI:58349"/>
        <dbReference type="ChEBI" id="CHEBI:65315"/>
        <dbReference type="ChEBI" id="CHEBI:74443"/>
        <dbReference type="EC" id="1.3.1.88"/>
    </reaction>
    <physiologicalReaction direction="right-to-left" evidence="11">
        <dbReference type="Rhea" id="RHEA:53378"/>
    </physiologicalReaction>
</comment>
<dbReference type="Proteomes" id="UP001142055">
    <property type="component" value="Chromosome 1"/>
</dbReference>
<dbReference type="Gene3D" id="3.20.20.70">
    <property type="entry name" value="Aldolase class I"/>
    <property type="match status" value="1"/>
</dbReference>